<dbReference type="Proteomes" id="UP000191518">
    <property type="component" value="Unassembled WGS sequence"/>
</dbReference>
<accession>A0A1V6RVP5</accession>
<evidence type="ECO:0000313" key="9">
    <source>
        <dbReference type="EMBL" id="OQE05716.1"/>
    </source>
</evidence>
<keyword evidence="3" id="KW-0547">Nucleotide-binding</keyword>
<evidence type="ECO:0000256" key="6">
    <source>
        <dbReference type="PROSITE-ProRule" id="PRU00023"/>
    </source>
</evidence>
<comment type="caution">
    <text evidence="9">The sequence shown here is derived from an EMBL/GenBank/DDBJ whole genome shotgun (WGS) entry which is preliminary data.</text>
</comment>
<reference evidence="10" key="1">
    <citation type="journal article" date="2017" name="Nat. Microbiol.">
        <title>Global analysis of biosynthetic gene clusters reveals vast potential of secondary metabolite production in Penicillium species.</title>
        <authorList>
            <person name="Nielsen J.C."/>
            <person name="Grijseels S."/>
            <person name="Prigent S."/>
            <person name="Ji B."/>
            <person name="Dainat J."/>
            <person name="Nielsen K.F."/>
            <person name="Frisvad J.C."/>
            <person name="Workman M."/>
            <person name="Nielsen J."/>
        </authorList>
    </citation>
    <scope>NUCLEOTIDE SEQUENCE [LARGE SCALE GENOMIC DNA]</scope>
    <source>
        <strain evidence="10">IBT 29486</strain>
    </source>
</reference>
<feature type="domain" description="Protein kinase" evidence="8">
    <location>
        <begin position="200"/>
        <end position="473"/>
    </location>
</feature>
<dbReference type="AlphaFoldDB" id="A0A1V6RVP5"/>
<feature type="region of interest" description="Disordered" evidence="7">
    <location>
        <begin position="44"/>
        <end position="63"/>
    </location>
</feature>
<dbReference type="PROSITE" id="PS50011">
    <property type="entry name" value="PROTEIN_KINASE_DOM"/>
    <property type="match status" value="1"/>
</dbReference>
<evidence type="ECO:0000256" key="3">
    <source>
        <dbReference type="ARBA" id="ARBA00022741"/>
    </source>
</evidence>
<dbReference type="InterPro" id="IPR002110">
    <property type="entry name" value="Ankyrin_rpt"/>
</dbReference>
<dbReference type="PROSITE" id="PS50088">
    <property type="entry name" value="ANK_REPEAT"/>
    <property type="match status" value="3"/>
</dbReference>
<evidence type="ECO:0000256" key="4">
    <source>
        <dbReference type="ARBA" id="ARBA00022777"/>
    </source>
</evidence>
<keyword evidence="5" id="KW-0067">ATP-binding</keyword>
<feature type="compositionally biased region" description="Polar residues" evidence="7">
    <location>
        <begin position="1"/>
        <end position="19"/>
    </location>
</feature>
<feature type="repeat" description="ANK" evidence="6">
    <location>
        <begin position="771"/>
        <end position="803"/>
    </location>
</feature>
<dbReference type="Gene3D" id="3.30.200.20">
    <property type="entry name" value="Phosphorylase Kinase, domain 1"/>
    <property type="match status" value="1"/>
</dbReference>
<dbReference type="SUPFAM" id="SSF48403">
    <property type="entry name" value="Ankyrin repeat"/>
    <property type="match status" value="1"/>
</dbReference>
<dbReference type="GO" id="GO:0004674">
    <property type="term" value="F:protein serine/threonine kinase activity"/>
    <property type="evidence" value="ECO:0007669"/>
    <property type="project" value="UniProtKB-KW"/>
</dbReference>
<dbReference type="Gene3D" id="1.10.510.10">
    <property type="entry name" value="Transferase(Phosphotransferase) domain 1"/>
    <property type="match status" value="1"/>
</dbReference>
<organism evidence="9 10">
    <name type="scientific">Penicillium vulpinum</name>
    <dbReference type="NCBI Taxonomy" id="29845"/>
    <lineage>
        <taxon>Eukaryota</taxon>
        <taxon>Fungi</taxon>
        <taxon>Dikarya</taxon>
        <taxon>Ascomycota</taxon>
        <taxon>Pezizomycotina</taxon>
        <taxon>Eurotiomycetes</taxon>
        <taxon>Eurotiomycetidae</taxon>
        <taxon>Eurotiales</taxon>
        <taxon>Aspergillaceae</taxon>
        <taxon>Penicillium</taxon>
    </lineage>
</organism>
<evidence type="ECO:0000259" key="8">
    <source>
        <dbReference type="PROSITE" id="PS50011"/>
    </source>
</evidence>
<keyword evidence="2" id="KW-0808">Transferase</keyword>
<dbReference type="EMBL" id="MDYP01000022">
    <property type="protein sequence ID" value="OQE05716.1"/>
    <property type="molecule type" value="Genomic_DNA"/>
</dbReference>
<dbReference type="InterPro" id="IPR000719">
    <property type="entry name" value="Prot_kinase_dom"/>
</dbReference>
<dbReference type="Gene3D" id="1.25.40.20">
    <property type="entry name" value="Ankyrin repeat-containing domain"/>
    <property type="match status" value="1"/>
</dbReference>
<gene>
    <name evidence="9" type="ORF">PENVUL_c022G10131</name>
</gene>
<evidence type="ECO:0000256" key="1">
    <source>
        <dbReference type="ARBA" id="ARBA00022527"/>
    </source>
</evidence>
<dbReference type="OrthoDB" id="4318214at2759"/>
<keyword evidence="6" id="KW-0040">ANK repeat</keyword>
<keyword evidence="10" id="KW-1185">Reference proteome</keyword>
<protein>
    <recommendedName>
        <fullName evidence="8">Protein kinase domain-containing protein</fullName>
    </recommendedName>
</protein>
<evidence type="ECO:0000313" key="10">
    <source>
        <dbReference type="Proteomes" id="UP000191518"/>
    </source>
</evidence>
<dbReference type="SUPFAM" id="SSF56112">
    <property type="entry name" value="Protein kinase-like (PK-like)"/>
    <property type="match status" value="1"/>
</dbReference>
<sequence>MSETPIGGENQQGTTNETESVADIVPPGPGALIVHLDSSYRLSLPHDPDLQDPEGPAQGNTFSSRDVKMRYRWRLYAIVEYEGFQVSSEATYVKIPGSLSWASYKRPLKFDVSASPSSEMTVSIFAVDKNFDECISLEEYENQVIPLGLIKVNPFLIQTNGPGSHNGKYQIDVQNGTGTLKISTSYSTEEIPSLETKNVWSVCNESGADDLGLVYFENLDFVYVEKNDTGRSYGMQTVDSCTCDHAANPGSDAGINMLAGLSLRSEIQHPFIAMPKFAFKSAEGGVDLLSPLASGGYLFDQLQKERRFGVAKTSFYAAQLVCVLEYLHGRNITLASLRPENILLDSSGNISLCKPRIFGFESLQNIGDGDRNCAIPGTPEYPAPEILLHGCKPSPAVDWWNLGVILYEMLIGIPPFYSKDDIERQHKIIGQELQLPGTLPSIVKDILTRLLDKDPAKRLGANGAAEVKSHSFFHSLKWTECLQRKIMAPFKPHDSTTVFSRKSAWVLYKETDWTDALSMFNYPADWPQRMRESQAAEREALLNHGEDDRWDLVWDLTVHEFYFKNRFTDEKAPAQPEETIYQRKPPPPPATEHPNERQKEDALGAALEAGYSKRVILQILRYSPNMNANVLHFEHTPTNSELLMLTTYATPVTPLEWAVEHERLDLVDLFLDHGANVDSTHSIRDGPALLKAVRKRNNVLVEILVQKTTDRVSRTRALALAVEQEDTATTTILLTHGVCCDFEESDRPLPEDPLAYQRWDSSDLKLLRAEDITPPLIRAARLGNVALVKLLLAHGADANISYHVLGGRGRPLPVYGFERTDVPIPVNFSCGRAVQIAMEMGHSEIVGLLLDAGADINLEHSAWPIPAWPVPGHICQPVPRAVYIGVTAGLQAAVVARRASKE</sequence>
<dbReference type="Pfam" id="PF00023">
    <property type="entry name" value="Ank"/>
    <property type="match status" value="3"/>
</dbReference>
<evidence type="ECO:0000256" key="2">
    <source>
        <dbReference type="ARBA" id="ARBA00022679"/>
    </source>
</evidence>
<keyword evidence="1" id="KW-0723">Serine/threonine-protein kinase</keyword>
<dbReference type="SMART" id="SM00248">
    <property type="entry name" value="ANK"/>
    <property type="match status" value="4"/>
</dbReference>
<feature type="region of interest" description="Disordered" evidence="7">
    <location>
        <begin position="573"/>
        <end position="598"/>
    </location>
</feature>
<evidence type="ECO:0000256" key="7">
    <source>
        <dbReference type="SAM" id="MobiDB-lite"/>
    </source>
</evidence>
<evidence type="ECO:0000256" key="5">
    <source>
        <dbReference type="ARBA" id="ARBA00022840"/>
    </source>
</evidence>
<dbReference type="STRING" id="29845.A0A1V6RVP5"/>
<dbReference type="PROSITE" id="PS50297">
    <property type="entry name" value="ANK_REP_REGION"/>
    <property type="match status" value="2"/>
</dbReference>
<proteinExistence type="predicted"/>
<dbReference type="SMART" id="SM00220">
    <property type="entry name" value="S_TKc"/>
    <property type="match status" value="1"/>
</dbReference>
<name>A0A1V6RVP5_9EURO</name>
<feature type="repeat" description="ANK" evidence="6">
    <location>
        <begin position="833"/>
        <end position="861"/>
    </location>
</feature>
<dbReference type="PANTHER" id="PTHR24351">
    <property type="entry name" value="RIBOSOMAL PROTEIN S6 KINASE"/>
    <property type="match status" value="1"/>
</dbReference>
<keyword evidence="4" id="KW-0418">Kinase</keyword>
<dbReference type="GO" id="GO:0005524">
    <property type="term" value="F:ATP binding"/>
    <property type="evidence" value="ECO:0007669"/>
    <property type="project" value="UniProtKB-KW"/>
</dbReference>
<dbReference type="InterPro" id="IPR011009">
    <property type="entry name" value="Kinase-like_dom_sf"/>
</dbReference>
<dbReference type="Pfam" id="PF00069">
    <property type="entry name" value="Pkinase"/>
    <property type="match status" value="1"/>
</dbReference>
<feature type="region of interest" description="Disordered" evidence="7">
    <location>
        <begin position="1"/>
        <end position="24"/>
    </location>
</feature>
<dbReference type="InterPro" id="IPR036770">
    <property type="entry name" value="Ankyrin_rpt-contain_sf"/>
</dbReference>
<feature type="repeat" description="ANK" evidence="6">
    <location>
        <begin position="650"/>
        <end position="682"/>
    </location>
</feature>